<feature type="region of interest" description="Disordered" evidence="2">
    <location>
        <begin position="705"/>
        <end position="767"/>
    </location>
</feature>
<accession>A0A024TED3</accession>
<dbReference type="GO" id="GO:0005856">
    <property type="term" value="C:cytoskeleton"/>
    <property type="evidence" value="ECO:0007669"/>
    <property type="project" value="TreeGrafter"/>
</dbReference>
<dbReference type="GeneID" id="20090322"/>
<reference evidence="3" key="1">
    <citation type="submission" date="2013-12" db="EMBL/GenBank/DDBJ databases">
        <title>The Genome Sequence of Aphanomyces invadans NJM9701.</title>
        <authorList>
            <consortium name="The Broad Institute Genomics Platform"/>
            <person name="Russ C."/>
            <person name="Tyler B."/>
            <person name="van West P."/>
            <person name="Dieguez-Uribeondo J."/>
            <person name="Young S.K."/>
            <person name="Zeng Q."/>
            <person name="Gargeya S."/>
            <person name="Fitzgerald M."/>
            <person name="Abouelleil A."/>
            <person name="Alvarado L."/>
            <person name="Chapman S.B."/>
            <person name="Gainer-Dewar J."/>
            <person name="Goldberg J."/>
            <person name="Griggs A."/>
            <person name="Gujja S."/>
            <person name="Hansen M."/>
            <person name="Howarth C."/>
            <person name="Imamovic A."/>
            <person name="Ireland A."/>
            <person name="Larimer J."/>
            <person name="McCowan C."/>
            <person name="Murphy C."/>
            <person name="Pearson M."/>
            <person name="Poon T.W."/>
            <person name="Priest M."/>
            <person name="Roberts A."/>
            <person name="Saif S."/>
            <person name="Shea T."/>
            <person name="Sykes S."/>
            <person name="Wortman J."/>
            <person name="Nusbaum C."/>
            <person name="Birren B."/>
        </authorList>
    </citation>
    <scope>NUCLEOTIDE SEQUENCE [LARGE SCALE GENOMIC DNA]</scope>
    <source>
        <strain evidence="3">NJM9701</strain>
    </source>
</reference>
<evidence type="ECO:0000313" key="3">
    <source>
        <dbReference type="EMBL" id="ETV92374.1"/>
    </source>
</evidence>
<dbReference type="AlphaFoldDB" id="A0A024TED3"/>
<dbReference type="OrthoDB" id="2130750at2759"/>
<dbReference type="eggNOG" id="ENOG502QUFY">
    <property type="taxonomic scope" value="Eukaryota"/>
</dbReference>
<feature type="compositionally biased region" description="Basic and acidic residues" evidence="2">
    <location>
        <begin position="727"/>
        <end position="755"/>
    </location>
</feature>
<feature type="compositionally biased region" description="Basic and acidic residues" evidence="2">
    <location>
        <begin position="17"/>
        <end position="27"/>
    </location>
</feature>
<feature type="coiled-coil region" evidence="1">
    <location>
        <begin position="133"/>
        <end position="236"/>
    </location>
</feature>
<dbReference type="STRING" id="157072.A0A024TED3"/>
<dbReference type="RefSeq" id="XP_008878925.1">
    <property type="nucleotide sequence ID" value="XM_008880703.1"/>
</dbReference>
<name>A0A024TED3_9STRA</name>
<feature type="region of interest" description="Disordered" evidence="2">
    <location>
        <begin position="1"/>
        <end position="27"/>
    </location>
</feature>
<keyword evidence="1" id="KW-0175">Coiled coil</keyword>
<dbReference type="GO" id="GO:0005200">
    <property type="term" value="F:structural constituent of cytoskeleton"/>
    <property type="evidence" value="ECO:0007669"/>
    <property type="project" value="TreeGrafter"/>
</dbReference>
<dbReference type="PANTHER" id="PTHR47357:SF1">
    <property type="entry name" value="SPINDLE POLE BODY COMPONENT 110"/>
    <property type="match status" value="1"/>
</dbReference>
<dbReference type="VEuPathDB" id="FungiDB:H310_13272"/>
<evidence type="ECO:0000256" key="1">
    <source>
        <dbReference type="SAM" id="Coils"/>
    </source>
</evidence>
<feature type="compositionally biased region" description="Low complexity" evidence="2">
    <location>
        <begin position="1"/>
        <end position="12"/>
    </location>
</feature>
<feature type="coiled-coil region" evidence="1">
    <location>
        <begin position="331"/>
        <end position="442"/>
    </location>
</feature>
<evidence type="ECO:0000256" key="2">
    <source>
        <dbReference type="SAM" id="MobiDB-lite"/>
    </source>
</evidence>
<gene>
    <name evidence="3" type="ORF">H310_13272</name>
</gene>
<dbReference type="PANTHER" id="PTHR47357">
    <property type="entry name" value="COP1-INTERACTIVE PROTEIN 1"/>
    <property type="match status" value="1"/>
</dbReference>
<dbReference type="EMBL" id="KI914000">
    <property type="protein sequence ID" value="ETV92374.1"/>
    <property type="molecule type" value="Genomic_DNA"/>
</dbReference>
<sequence length="785" mass="89806">MRRSLSSSASEPSPEPRPSRASDDQKRMVEALSNQVELLQQRDLHQHNELDRLRRLVGDASAAAQSSPFQSPPPKACARSDQHIDEIEALRREKRDLQLHNCELEVQIQDAAHSIEGFSAAIEKLEDGYKTKEETWKRQIADLQQECDGLARTNRQLQGQLAQFDQVKEKLSKKEQALADLRAQFDEYKIQLTESTQDRKVLQTTQETLRATQAALDKAEAQNASLSSKLDVLKTQYRESCRALDSKSRQLSQLDVTSRPQGQSVLVRTLRDEVRLLKSTLEAQFRDEKTQLQDRIHSLESQVTAMHTTLRQKDDLVMSLQTEALEKDVELSAMADAKRAADGKIDRLERELTAARVEMEQLVECRGFLGDNIETGFKELLLQDEQTDALERELAVAQSNMQRLQLECRGLKDDVNTLREMNEQLRLKRGEIQEQVAAKDAELATLRADAQRVPELLSAQRDWEDIIAKHEQSMNALRHDVEQLQSKLDARADYDEILAKLQRAEERLTSWQHAKDEVKARDKQMKHLLQRLEAIGKRNAELDEVLQHALAQSKQDHVDMVALRARLKSSKEKVARYDAMQQAVVAAEDKARDAVTMKHMIKQQLDTLQRQVSELQRDKVRHEADVKQWQRTQQHMEAVMETHTKELVAEIEGLQQQVANATKKADIAVKARRALELEVHEKNSTIAKLHQAVNILDARSCVTASPKVKGTSRTPPVVSSPRHQRRTPSERTDQDSDILRRVPRFEQGHDSRDKATNNLQRLSPNPAEEMELLLKKLERISQQYT</sequence>
<feature type="coiled-coil region" evidence="1">
    <location>
        <begin position="467"/>
        <end position="521"/>
    </location>
</feature>
<organism evidence="3">
    <name type="scientific">Aphanomyces invadans</name>
    <dbReference type="NCBI Taxonomy" id="157072"/>
    <lineage>
        <taxon>Eukaryota</taxon>
        <taxon>Sar</taxon>
        <taxon>Stramenopiles</taxon>
        <taxon>Oomycota</taxon>
        <taxon>Saprolegniomycetes</taxon>
        <taxon>Saprolegniales</taxon>
        <taxon>Verrucalvaceae</taxon>
        <taxon>Aphanomyces</taxon>
    </lineage>
</organism>
<proteinExistence type="predicted"/>
<feature type="region of interest" description="Disordered" evidence="2">
    <location>
        <begin position="61"/>
        <end position="80"/>
    </location>
</feature>
<feature type="coiled-coil region" evidence="1">
    <location>
        <begin position="598"/>
        <end position="671"/>
    </location>
</feature>
<protein>
    <submittedName>
        <fullName evidence="3">Uncharacterized protein</fullName>
    </submittedName>
</protein>